<dbReference type="Proteomes" id="UP000549066">
    <property type="component" value="Unassembled WGS sequence"/>
</dbReference>
<evidence type="ECO:0000256" key="5">
    <source>
        <dbReference type="SAM" id="SignalP"/>
    </source>
</evidence>
<dbReference type="RefSeq" id="WP_281371179.1">
    <property type="nucleotide sequence ID" value="NZ_JACCFI010000001.1"/>
</dbReference>
<dbReference type="AlphaFoldDB" id="A0A852WWJ9"/>
<keyword evidence="1 3" id="KW-0378">Hydrolase</keyword>
<feature type="domain" description="F5/8 type C" evidence="6">
    <location>
        <begin position="645"/>
        <end position="785"/>
    </location>
</feature>
<dbReference type="Gene3D" id="3.30.379.10">
    <property type="entry name" value="Chitobiase/beta-hexosaminidase domain 2-like"/>
    <property type="match status" value="1"/>
</dbReference>
<accession>A0A852WWJ9</accession>
<feature type="chain" id="PRO_5032880753" evidence="5">
    <location>
        <begin position="31"/>
        <end position="786"/>
    </location>
</feature>
<dbReference type="Gene3D" id="2.60.120.260">
    <property type="entry name" value="Galactose-binding domain-like"/>
    <property type="match status" value="1"/>
</dbReference>
<dbReference type="PROSITE" id="PS50022">
    <property type="entry name" value="FA58C_3"/>
    <property type="match status" value="1"/>
</dbReference>
<dbReference type="InterPro" id="IPR000421">
    <property type="entry name" value="FA58C"/>
</dbReference>
<dbReference type="SUPFAM" id="SSF55545">
    <property type="entry name" value="beta-N-acetylhexosaminidase-like domain"/>
    <property type="match status" value="1"/>
</dbReference>
<dbReference type="Gene3D" id="1.20.58.460">
    <property type="entry name" value="Hyaluronidase post-catalytic domain-like"/>
    <property type="match status" value="1"/>
</dbReference>
<reference evidence="8 9" key="1">
    <citation type="submission" date="2020-07" db="EMBL/GenBank/DDBJ databases">
        <title>Sequencing the genomes of 1000 actinobacteria strains.</title>
        <authorList>
            <person name="Klenk H.-P."/>
        </authorList>
    </citation>
    <scope>NUCLEOTIDE SEQUENCE [LARGE SCALE GENOMIC DNA]</scope>
    <source>
        <strain evidence="8 9">DSM 8598</strain>
    </source>
</reference>
<evidence type="ECO:0000256" key="3">
    <source>
        <dbReference type="PROSITE-ProRule" id="PRU01353"/>
    </source>
</evidence>
<evidence type="ECO:0000256" key="1">
    <source>
        <dbReference type="ARBA" id="ARBA00022801"/>
    </source>
</evidence>
<name>A0A852WWJ9_9MICO</name>
<dbReference type="GO" id="GO:0004415">
    <property type="term" value="F:hyalurononglucosaminidase activity"/>
    <property type="evidence" value="ECO:0007669"/>
    <property type="project" value="UniProtKB-EC"/>
</dbReference>
<feature type="region of interest" description="Disordered" evidence="4">
    <location>
        <begin position="30"/>
        <end position="54"/>
    </location>
</feature>
<dbReference type="InterPro" id="IPR015882">
    <property type="entry name" value="HEX_bac_N"/>
</dbReference>
<keyword evidence="9" id="KW-1185">Reference proteome</keyword>
<comment type="similarity">
    <text evidence="3">Belongs to the glycosyl hydrolase 84 family.</text>
</comment>
<gene>
    <name evidence="8" type="ORF">BJY17_003233</name>
</gene>
<dbReference type="Pfam" id="PF07555">
    <property type="entry name" value="NAGidase"/>
    <property type="match status" value="1"/>
</dbReference>
<evidence type="ECO:0000259" key="7">
    <source>
        <dbReference type="PROSITE" id="PS52009"/>
    </source>
</evidence>
<proteinExistence type="inferred from homology"/>
<dbReference type="GO" id="GO:0005975">
    <property type="term" value="P:carbohydrate metabolic process"/>
    <property type="evidence" value="ECO:0007669"/>
    <property type="project" value="UniProtKB-ARBA"/>
</dbReference>
<dbReference type="PROSITE" id="PS52009">
    <property type="entry name" value="GH84"/>
    <property type="match status" value="1"/>
</dbReference>
<dbReference type="InterPro" id="IPR011496">
    <property type="entry name" value="O-GlcNAcase_cat"/>
</dbReference>
<dbReference type="Pfam" id="PF00754">
    <property type="entry name" value="F5_F8_type_C"/>
    <property type="match status" value="1"/>
</dbReference>
<dbReference type="InterPro" id="IPR049019">
    <property type="entry name" value="NagJ-like_helical"/>
</dbReference>
<dbReference type="InterPro" id="IPR029018">
    <property type="entry name" value="Hex-like_dom2"/>
</dbReference>
<evidence type="ECO:0000313" key="8">
    <source>
        <dbReference type="EMBL" id="NYG22486.1"/>
    </source>
</evidence>
<protein>
    <submittedName>
        <fullName evidence="8">Hyaluronoglucosaminidase</fullName>
        <ecNumber evidence="8">3.2.1.35</ecNumber>
    </submittedName>
</protein>
<dbReference type="PANTHER" id="PTHR13170:SF16">
    <property type="entry name" value="PROTEIN O-GLCNACASE"/>
    <property type="match status" value="1"/>
</dbReference>
<dbReference type="PANTHER" id="PTHR13170">
    <property type="entry name" value="O-GLCNACASE"/>
    <property type="match status" value="1"/>
</dbReference>
<dbReference type="GO" id="GO:1901135">
    <property type="term" value="P:carbohydrate derivative metabolic process"/>
    <property type="evidence" value="ECO:0007669"/>
    <property type="project" value="UniProtKB-ARBA"/>
</dbReference>
<dbReference type="SUPFAM" id="SSF140657">
    <property type="entry name" value="Hyaluronidase post-catalytic domain-like"/>
    <property type="match status" value="1"/>
</dbReference>
<evidence type="ECO:0000313" key="9">
    <source>
        <dbReference type="Proteomes" id="UP000549066"/>
    </source>
</evidence>
<dbReference type="InterPro" id="IPR017853">
    <property type="entry name" value="GH"/>
</dbReference>
<dbReference type="EMBL" id="JACCFI010000001">
    <property type="protein sequence ID" value="NYG22486.1"/>
    <property type="molecule type" value="Genomic_DNA"/>
</dbReference>
<feature type="signal peptide" evidence="5">
    <location>
        <begin position="1"/>
        <end position="30"/>
    </location>
</feature>
<keyword evidence="5" id="KW-0732">Signal</keyword>
<evidence type="ECO:0000256" key="2">
    <source>
        <dbReference type="ARBA" id="ARBA00023295"/>
    </source>
</evidence>
<feature type="active site" description="Proton donor" evidence="3">
    <location>
        <position position="300"/>
    </location>
</feature>
<dbReference type="SUPFAM" id="SSF49785">
    <property type="entry name" value="Galactose-binding domain-like"/>
    <property type="match status" value="1"/>
</dbReference>
<comment type="caution">
    <text evidence="8">The sequence shown here is derived from an EMBL/GenBank/DDBJ whole genome shotgun (WGS) entry which is preliminary data.</text>
</comment>
<organism evidence="8 9">
    <name type="scientific">Agromyces hippuratus</name>
    <dbReference type="NCBI Taxonomy" id="286438"/>
    <lineage>
        <taxon>Bacteria</taxon>
        <taxon>Bacillati</taxon>
        <taxon>Actinomycetota</taxon>
        <taxon>Actinomycetes</taxon>
        <taxon>Micrococcales</taxon>
        <taxon>Microbacteriaceae</taxon>
        <taxon>Agromyces</taxon>
    </lineage>
</organism>
<evidence type="ECO:0000256" key="4">
    <source>
        <dbReference type="SAM" id="MobiDB-lite"/>
    </source>
</evidence>
<feature type="compositionally biased region" description="Pro residues" evidence="4">
    <location>
        <begin position="33"/>
        <end position="42"/>
    </location>
</feature>
<evidence type="ECO:0000259" key="6">
    <source>
        <dbReference type="PROSITE" id="PS50022"/>
    </source>
</evidence>
<dbReference type="Pfam" id="PF02838">
    <property type="entry name" value="Glyco_hydro_20b"/>
    <property type="match status" value="1"/>
</dbReference>
<dbReference type="SUPFAM" id="SSF51445">
    <property type="entry name" value="(Trans)glycosidases"/>
    <property type="match status" value="1"/>
</dbReference>
<dbReference type="Pfam" id="PF21774">
    <property type="entry name" value="NagJ_C"/>
    <property type="match status" value="1"/>
</dbReference>
<dbReference type="InterPro" id="IPR008979">
    <property type="entry name" value="Galactose-bd-like_sf"/>
</dbReference>
<dbReference type="EC" id="3.2.1.35" evidence="8"/>
<dbReference type="Gene3D" id="3.20.20.80">
    <property type="entry name" value="Glycosidases"/>
    <property type="match status" value="1"/>
</dbReference>
<feature type="domain" description="GH84" evidence="7">
    <location>
        <begin position="185"/>
        <end position="467"/>
    </location>
</feature>
<keyword evidence="2 3" id="KW-0326">Glycosidase</keyword>
<dbReference type="InterPro" id="IPR051822">
    <property type="entry name" value="Glycosyl_Hydrolase_84"/>
</dbReference>
<sequence>MMQTIRKTFATVGISAVAIAGLLTPLSASAAPPSGPLPPVSPTPQSMTRAGSDLNVPGRVEIVVDDGTDAAALAELRETLSEHGVDRIDERAEATGRAPLTIKLGATSRADIEAALGDTEAPKHAEGYALLADASAGPLGTVALGGVDAAGQYYAVKTLDQLFVPKDDGGYRIAGASISDFPSMPLRGTIEGFYGEPWSHEERLDQLEFYGDVKANTYIYAPKDDPYHRDRWREPYPADKLAELGELVNTATDNHVRFTFALSPGNSVCYSSDADYQALATKLQQMYDLGVRAFNIPLDDIDYGRWHCDGDRATFGAPSARTAGVAQAAFLDRVQKEFVETHDGVHPLQMVPTEYSNTADSGYKTALRTMDEDVVVMWTGEGVVPQSVTVDQAKKAATVFGGPTFLWDNYPVNDYGNTSGRLLMAPYDKREAGLGEYLAGIVSNPMNQAAASKIAIFGVADFTWNDEAYDAGHNWSRALDYLASGDAATTAALRVFADLNHLAPSFGAPWQPQAPELTARIAEFWESWSAGDKAGAVAELRTYAQSIADAPEAIRTGTTDPAFVSDSSPWLDAAALWGESTVELLDAVQARIDGDTAASDELAASAKATAAQAAAVVVDPPDNSWGKAKVKIADGVLDAFHGRIGFTLAMWDAGDVVNVAPNGTATASSTEVPQFGAKNVNDDNPSTRWASGYSDDSWVQVKLAEPTVVRGITVNWEAACANAYELQTSTDGTTWTTIRTVDDSTCALDVYTFDESEPVQYVRMQGIDRKSTWGYSIWELGVYATS</sequence>